<dbReference type="InterPro" id="IPR048576">
    <property type="entry name" value="Rv2175c_wHTH"/>
</dbReference>
<dbReference type="Proteomes" id="UP000757540">
    <property type="component" value="Unassembled WGS sequence"/>
</dbReference>
<evidence type="ECO:0000313" key="4">
    <source>
        <dbReference type="Proteomes" id="UP000757540"/>
    </source>
</evidence>
<dbReference type="Pfam" id="PF18367">
    <property type="entry name" value="Rv2175c_C"/>
    <property type="match status" value="1"/>
</dbReference>
<dbReference type="InterPro" id="IPR041098">
    <property type="entry name" value="Rv2175c_C"/>
</dbReference>
<feature type="domain" description="DNA-binding protein Rv2175c wHTH" evidence="2">
    <location>
        <begin position="18"/>
        <end position="63"/>
    </location>
</feature>
<sequence>MNDAPQDLPLDDLDDLVGEWLTLPDLADALGVAPGRARGLVASRHVIGVKRGERNTLQVPAAFVVTGPHGDPEVLETLRGTIILLSDLGVSDVEALRWLFTPEETLGATPIEALRSGRRAPVRRAAQSLA</sequence>
<accession>A0ABX2A582</accession>
<dbReference type="Pfam" id="PF21531">
    <property type="entry name" value="Rv2175c_wHTH"/>
    <property type="match status" value="1"/>
</dbReference>
<dbReference type="EMBL" id="JABEZU010000003">
    <property type="protein sequence ID" value="NOV97821.1"/>
    <property type="molecule type" value="Genomic_DNA"/>
</dbReference>
<evidence type="ECO:0008006" key="5">
    <source>
        <dbReference type="Google" id="ProtNLM"/>
    </source>
</evidence>
<dbReference type="RefSeq" id="WP_171784076.1">
    <property type="nucleotide sequence ID" value="NZ_BAAAML010000005.1"/>
</dbReference>
<evidence type="ECO:0000313" key="3">
    <source>
        <dbReference type="EMBL" id="NOV97821.1"/>
    </source>
</evidence>
<evidence type="ECO:0000259" key="2">
    <source>
        <dbReference type="Pfam" id="PF21531"/>
    </source>
</evidence>
<gene>
    <name evidence="3" type="ORF">HDG69_002406</name>
</gene>
<comment type="caution">
    <text evidence="3">The sequence shown here is derived from an EMBL/GenBank/DDBJ whole genome shotgun (WGS) entry which is preliminary data.</text>
</comment>
<proteinExistence type="predicted"/>
<protein>
    <recommendedName>
        <fullName evidence="5">Rv2175c C-terminal domain-containing protein</fullName>
    </recommendedName>
</protein>
<keyword evidence="4" id="KW-1185">Reference proteome</keyword>
<reference evidence="3 4" key="1">
    <citation type="submission" date="2020-05" db="EMBL/GenBank/DDBJ databases">
        <title>Genomic Encyclopedia of Type Strains, Phase III (KMG-III): the genomes of soil and plant-associated and newly described type strains.</title>
        <authorList>
            <person name="Whitman W."/>
        </authorList>
    </citation>
    <scope>NUCLEOTIDE SEQUENCE [LARGE SCALE GENOMIC DNA]</scope>
    <source>
        <strain evidence="3 4">KCTC 19046</strain>
    </source>
</reference>
<organism evidence="3 4">
    <name type="scientific">Isoptericola halotolerans</name>
    <dbReference type="NCBI Taxonomy" id="300560"/>
    <lineage>
        <taxon>Bacteria</taxon>
        <taxon>Bacillati</taxon>
        <taxon>Actinomycetota</taxon>
        <taxon>Actinomycetes</taxon>
        <taxon>Micrococcales</taxon>
        <taxon>Promicromonosporaceae</taxon>
        <taxon>Isoptericola</taxon>
    </lineage>
</organism>
<name>A0ABX2A582_9MICO</name>
<evidence type="ECO:0000259" key="1">
    <source>
        <dbReference type="Pfam" id="PF18367"/>
    </source>
</evidence>
<feature type="domain" description="Rv2175c C-terminal" evidence="1">
    <location>
        <begin position="76"/>
        <end position="130"/>
    </location>
</feature>